<name>A0A6S6Z6U7_9BURK</name>
<gene>
    <name evidence="1" type="ORF">LMG3458_00792</name>
</gene>
<evidence type="ECO:0008006" key="3">
    <source>
        <dbReference type="Google" id="ProtNLM"/>
    </source>
</evidence>
<accession>A0A6S6Z6U7</accession>
<dbReference type="EMBL" id="CADIJO010000002">
    <property type="protein sequence ID" value="CAB3664986.1"/>
    <property type="molecule type" value="Genomic_DNA"/>
</dbReference>
<dbReference type="AlphaFoldDB" id="A0A6S6Z6U7"/>
<dbReference type="Proteomes" id="UP000494111">
    <property type="component" value="Unassembled WGS sequence"/>
</dbReference>
<protein>
    <recommendedName>
        <fullName evidence="3">Aspartyl/asparaginy/proline hydroxylase domain-containing protein</fullName>
    </recommendedName>
</protein>
<organism evidence="1 2">
    <name type="scientific">Achromobacter deleyi</name>
    <dbReference type="NCBI Taxonomy" id="1353891"/>
    <lineage>
        <taxon>Bacteria</taxon>
        <taxon>Pseudomonadati</taxon>
        <taxon>Pseudomonadota</taxon>
        <taxon>Betaproteobacteria</taxon>
        <taxon>Burkholderiales</taxon>
        <taxon>Alcaligenaceae</taxon>
        <taxon>Achromobacter</taxon>
    </lineage>
</organism>
<reference evidence="1 2" key="1">
    <citation type="submission" date="2020-04" db="EMBL/GenBank/DDBJ databases">
        <authorList>
            <person name="De Canck E."/>
        </authorList>
    </citation>
    <scope>NUCLEOTIDE SEQUENCE [LARGE SCALE GENOMIC DNA]</scope>
    <source>
        <strain evidence="1 2">LMG 3458</strain>
    </source>
</reference>
<sequence>MVAAMPALFPSPQALTSYFWSGDVIRSRSVSARVATATLDVPEAPARLAADWAREIESRLALEPGDVEQMPLARTMTRWPDYGLCLKAMRDWTATLGLGDVLASSDIALMACRGARYHHDGMQYGSAAFCNLFISEDKGLDLIYSGTGQRIALTRGTAVLFDTCQPHGVVPRGASRFDEADFPDARDLSQVFLTWELPIEDARVASALGIAFDVAADAARQDEEQVLGDGMRLGVRPDCGAWEPAG</sequence>
<dbReference type="RefSeq" id="WP_246288567.1">
    <property type="nucleotide sequence ID" value="NZ_CADIJO010000002.1"/>
</dbReference>
<proteinExistence type="predicted"/>
<evidence type="ECO:0000313" key="2">
    <source>
        <dbReference type="Proteomes" id="UP000494111"/>
    </source>
</evidence>
<evidence type="ECO:0000313" key="1">
    <source>
        <dbReference type="EMBL" id="CAB3664986.1"/>
    </source>
</evidence>